<proteinExistence type="predicted"/>
<dbReference type="KEGG" id="sphk:SKP52_22100"/>
<evidence type="ECO:0000313" key="2">
    <source>
        <dbReference type="Proteomes" id="UP000030907"/>
    </source>
</evidence>
<dbReference type="STRING" id="1515612.SKP52_22100"/>
<keyword evidence="2" id="KW-1185">Reference proteome</keyword>
<dbReference type="AlphaFoldDB" id="A0A0A7PMM5"/>
<reference evidence="1 2" key="1">
    <citation type="journal article" date="2015" name="Int. J. Syst. Evol. Microbiol.">
        <title>Description of Sphingopyxis fribergensis sp. nov. - a soil bacterium with the ability to degrade styrene and phenylacetic acid.</title>
        <authorList>
            <person name="Oelschlagel M."/>
            <person name="Ruckert C."/>
            <person name="Kalinowski J."/>
            <person name="Schmidt G."/>
            <person name="Schlomann M."/>
            <person name="Tischler D."/>
        </authorList>
    </citation>
    <scope>NUCLEOTIDE SEQUENCE [LARGE SCALE GENOMIC DNA]</scope>
    <source>
        <strain evidence="1 2">Kp5.2</strain>
    </source>
</reference>
<dbReference type="RefSeq" id="WP_052208712.1">
    <property type="nucleotide sequence ID" value="NZ_CP009122.1"/>
</dbReference>
<evidence type="ECO:0000313" key="1">
    <source>
        <dbReference type="EMBL" id="AJA11270.1"/>
    </source>
</evidence>
<gene>
    <name evidence="1" type="ORF">SKP52_22100</name>
</gene>
<name>A0A0A7PMM5_9SPHN</name>
<dbReference type="HOGENOM" id="CLU_127134_0_0_5"/>
<accession>A0A0A7PMM5</accession>
<dbReference type="EMBL" id="CP009122">
    <property type="protein sequence ID" value="AJA11270.1"/>
    <property type="molecule type" value="Genomic_DNA"/>
</dbReference>
<sequence>MSILSKAVDRLNNFFRFDHKVTLRFAVDRYSAPYVVPLIEKLIADGEDGDTYRSALAAWNRAERPPLALYDGETSFCRIDGPYQWAGNHVFPLGGLVLSSGVTAHLDPYQASDLHLQTRAAIERAIQAWVADNGLRECPMTPVAFDREAADRKAKTMIAARGDILDQDRMVAAPREEGPNHV</sequence>
<organism evidence="1 2">
    <name type="scientific">Sphingopyxis fribergensis</name>
    <dbReference type="NCBI Taxonomy" id="1515612"/>
    <lineage>
        <taxon>Bacteria</taxon>
        <taxon>Pseudomonadati</taxon>
        <taxon>Pseudomonadota</taxon>
        <taxon>Alphaproteobacteria</taxon>
        <taxon>Sphingomonadales</taxon>
        <taxon>Sphingomonadaceae</taxon>
        <taxon>Sphingopyxis</taxon>
    </lineage>
</organism>
<dbReference type="Proteomes" id="UP000030907">
    <property type="component" value="Chromosome"/>
</dbReference>
<protein>
    <submittedName>
        <fullName evidence="1">Uncharacterized protein</fullName>
    </submittedName>
</protein>